<dbReference type="EMBL" id="JARQDV010000022">
    <property type="protein sequence ID" value="MDT2966209.1"/>
    <property type="molecule type" value="Genomic_DNA"/>
</dbReference>
<dbReference type="Proteomes" id="UP001268896">
    <property type="component" value="Unassembled WGS sequence"/>
</dbReference>
<dbReference type="Gene3D" id="3.40.50.2000">
    <property type="entry name" value="Glycogen Phosphorylase B"/>
    <property type="match status" value="2"/>
</dbReference>
<dbReference type="InterPro" id="IPR050194">
    <property type="entry name" value="Glycosyltransferase_grp1"/>
</dbReference>
<evidence type="ECO:0000313" key="3">
    <source>
        <dbReference type="EMBL" id="MDT2966209.1"/>
    </source>
</evidence>
<accession>A0AAW8UWQ1</accession>
<dbReference type="InterPro" id="IPR028098">
    <property type="entry name" value="Glyco_trans_4-like_N"/>
</dbReference>
<evidence type="ECO:0000259" key="2">
    <source>
        <dbReference type="Pfam" id="PF13439"/>
    </source>
</evidence>
<organism evidence="3 4">
    <name type="scientific">Enterococcus casseliflavus</name>
    <name type="common">Enterococcus flavescens</name>
    <dbReference type="NCBI Taxonomy" id="37734"/>
    <lineage>
        <taxon>Bacteria</taxon>
        <taxon>Bacillati</taxon>
        <taxon>Bacillota</taxon>
        <taxon>Bacilli</taxon>
        <taxon>Lactobacillales</taxon>
        <taxon>Enterococcaceae</taxon>
        <taxon>Enterococcus</taxon>
    </lineage>
</organism>
<dbReference type="PANTHER" id="PTHR45947:SF3">
    <property type="entry name" value="SULFOQUINOVOSYL TRANSFERASE SQD2"/>
    <property type="match status" value="1"/>
</dbReference>
<dbReference type="Pfam" id="PF00534">
    <property type="entry name" value="Glycos_transf_1"/>
    <property type="match status" value="1"/>
</dbReference>
<evidence type="ECO:0000259" key="1">
    <source>
        <dbReference type="Pfam" id="PF00534"/>
    </source>
</evidence>
<feature type="domain" description="Glycosyl transferase family 1" evidence="1">
    <location>
        <begin position="194"/>
        <end position="351"/>
    </location>
</feature>
<dbReference type="InterPro" id="IPR001296">
    <property type="entry name" value="Glyco_trans_1"/>
</dbReference>
<feature type="domain" description="Glycosyltransferase subfamily 4-like N-terminal" evidence="2">
    <location>
        <begin position="55"/>
        <end position="181"/>
    </location>
</feature>
<dbReference type="CDD" id="cd03801">
    <property type="entry name" value="GT4_PimA-like"/>
    <property type="match status" value="1"/>
</dbReference>
<dbReference type="GO" id="GO:0016757">
    <property type="term" value="F:glycosyltransferase activity"/>
    <property type="evidence" value="ECO:0007669"/>
    <property type="project" value="InterPro"/>
</dbReference>
<reference evidence="3" key="1">
    <citation type="submission" date="2023-03" db="EMBL/GenBank/DDBJ databases">
        <authorList>
            <person name="Shen W."/>
            <person name="Cai J."/>
        </authorList>
    </citation>
    <scope>NUCLEOTIDE SEQUENCE</scope>
    <source>
        <strain evidence="3">K72-2</strain>
    </source>
</reference>
<sequence>MKRVLQICSNYIFTDLYYQLISRLENDYENVVFCAINKSINLPLQQNGNLETIILQPFSSKDRYFFNQKSKKILNSLLSTIDPKEFHLIHAHSLFTDGKVAFELWKKFRIPYIITVRSTDINFFLKYYKNLKKLGNDILLNAEKVIFLSSSYKKRMLNQYIYENNKSSINSKCICVPNGIDNIFFDKEKKLEVNKSSKDKKINILTVGRIEKNKNQLFVCEVLKSLVDDGYDIRYNLVGKFSNEKYRNRIMCYPFVSYLGIKTKEELINIYSNADIFVMISRSETFGLSYAEAISQNTPIIYSKFEGFDGQFAEGKVGYHVDKSSRIDLKEKIVQIINEEDKFKNISKYSKVFEWDNISKYTADIYESII</sequence>
<dbReference type="Pfam" id="PF13439">
    <property type="entry name" value="Glyco_transf_4"/>
    <property type="match status" value="1"/>
</dbReference>
<comment type="caution">
    <text evidence="3">The sequence shown here is derived from an EMBL/GenBank/DDBJ whole genome shotgun (WGS) entry which is preliminary data.</text>
</comment>
<dbReference type="AlphaFoldDB" id="A0AAW8UWQ1"/>
<dbReference type="SUPFAM" id="SSF53756">
    <property type="entry name" value="UDP-Glycosyltransferase/glycogen phosphorylase"/>
    <property type="match status" value="1"/>
</dbReference>
<dbReference type="PANTHER" id="PTHR45947">
    <property type="entry name" value="SULFOQUINOVOSYL TRANSFERASE SQD2"/>
    <property type="match status" value="1"/>
</dbReference>
<dbReference type="RefSeq" id="WP_311904653.1">
    <property type="nucleotide sequence ID" value="NZ_JARQDV010000022.1"/>
</dbReference>
<protein>
    <submittedName>
        <fullName evidence="3">Glycosyltransferase family 4 protein</fullName>
    </submittedName>
</protein>
<evidence type="ECO:0000313" key="4">
    <source>
        <dbReference type="Proteomes" id="UP001268896"/>
    </source>
</evidence>
<gene>
    <name evidence="3" type="ORF">P7I32_16660</name>
</gene>
<proteinExistence type="predicted"/>
<name>A0AAW8UWQ1_ENTCA</name>